<dbReference type="PANTHER" id="PTHR10202">
    <property type="entry name" value="PRESENILIN"/>
    <property type="match status" value="1"/>
</dbReference>
<keyword evidence="1" id="KW-0333">Golgi apparatus</keyword>
<dbReference type="GO" id="GO:0034205">
    <property type="term" value="P:amyloid-beta formation"/>
    <property type="evidence" value="ECO:0007669"/>
    <property type="project" value="TreeGrafter"/>
</dbReference>
<dbReference type="EMBL" id="JABSTR010000011">
    <property type="protein sequence ID" value="KAH9382008.1"/>
    <property type="molecule type" value="Genomic_DNA"/>
</dbReference>
<dbReference type="GO" id="GO:0005789">
    <property type="term" value="C:endoplasmic reticulum membrane"/>
    <property type="evidence" value="ECO:0007669"/>
    <property type="project" value="UniProtKB-SubCell"/>
</dbReference>
<keyword evidence="1" id="KW-0378">Hydrolase</keyword>
<dbReference type="GO" id="GO:0055074">
    <property type="term" value="P:calcium ion homeostasis"/>
    <property type="evidence" value="ECO:0007669"/>
    <property type="project" value="TreeGrafter"/>
</dbReference>
<dbReference type="AlphaFoldDB" id="A0A9J6H4L7"/>
<keyword evidence="1" id="KW-0472">Membrane</keyword>
<comment type="subcellular location">
    <subcellularLocation>
        <location evidence="1">Endoplasmic reticulum membrane</location>
        <topology evidence="1">Multi-pass membrane protein</topology>
    </subcellularLocation>
    <subcellularLocation>
        <location evidence="1">Golgi apparatus membrane</location>
        <topology evidence="1">Multi-pass membrane protein</topology>
    </subcellularLocation>
</comment>
<comment type="similarity">
    <text evidence="1">Belongs to the peptidase A22A family.</text>
</comment>
<accession>A0A9J6H4L7</accession>
<dbReference type="PRINTS" id="PR01072">
    <property type="entry name" value="PRESENILIN"/>
</dbReference>
<comment type="caution">
    <text evidence="3">The sequence shown here is derived from an EMBL/GenBank/DDBJ whole genome shotgun (WGS) entry which is preliminary data.</text>
</comment>
<feature type="transmembrane region" description="Helical" evidence="1">
    <location>
        <begin position="28"/>
        <end position="49"/>
    </location>
</feature>
<keyword evidence="1" id="KW-0812">Transmembrane</keyword>
<dbReference type="Pfam" id="PF01080">
    <property type="entry name" value="Presenilin"/>
    <property type="match status" value="1"/>
</dbReference>
<reference evidence="3 4" key="1">
    <citation type="journal article" date="2020" name="Cell">
        <title>Large-Scale Comparative Analyses of Tick Genomes Elucidate Their Genetic Diversity and Vector Capacities.</title>
        <authorList>
            <consortium name="Tick Genome and Microbiome Consortium (TIGMIC)"/>
            <person name="Jia N."/>
            <person name="Wang J."/>
            <person name="Shi W."/>
            <person name="Du L."/>
            <person name="Sun Y."/>
            <person name="Zhan W."/>
            <person name="Jiang J.F."/>
            <person name="Wang Q."/>
            <person name="Zhang B."/>
            <person name="Ji P."/>
            <person name="Bell-Sakyi L."/>
            <person name="Cui X.M."/>
            <person name="Yuan T.T."/>
            <person name="Jiang B.G."/>
            <person name="Yang W.F."/>
            <person name="Lam T.T."/>
            <person name="Chang Q.C."/>
            <person name="Ding S.J."/>
            <person name="Wang X.J."/>
            <person name="Zhu J.G."/>
            <person name="Ruan X.D."/>
            <person name="Zhao L."/>
            <person name="Wei J.T."/>
            <person name="Ye R.Z."/>
            <person name="Que T.C."/>
            <person name="Du C.H."/>
            <person name="Zhou Y.H."/>
            <person name="Cheng J.X."/>
            <person name="Dai P.F."/>
            <person name="Guo W.B."/>
            <person name="Han X.H."/>
            <person name="Huang E.J."/>
            <person name="Li L.F."/>
            <person name="Wei W."/>
            <person name="Gao Y.C."/>
            <person name="Liu J.Z."/>
            <person name="Shao H.Z."/>
            <person name="Wang X."/>
            <person name="Wang C.C."/>
            <person name="Yang T.C."/>
            <person name="Huo Q.B."/>
            <person name="Li W."/>
            <person name="Chen H.Y."/>
            <person name="Chen S.E."/>
            <person name="Zhou L.G."/>
            <person name="Ni X.B."/>
            <person name="Tian J.H."/>
            <person name="Sheng Y."/>
            <person name="Liu T."/>
            <person name="Pan Y.S."/>
            <person name="Xia L.Y."/>
            <person name="Li J."/>
            <person name="Zhao F."/>
            <person name="Cao W.C."/>
        </authorList>
    </citation>
    <scope>NUCLEOTIDE SEQUENCE [LARGE SCALE GENOMIC DNA]</scope>
    <source>
        <strain evidence="3">HaeL-2018</strain>
    </source>
</reference>
<keyword evidence="1" id="KW-0645">Protease</keyword>
<dbReference type="GO" id="GO:0070765">
    <property type="term" value="C:gamma-secretase complex"/>
    <property type="evidence" value="ECO:0007669"/>
    <property type="project" value="TreeGrafter"/>
</dbReference>
<comment type="domain">
    <text evidence="1">The PAL motif is required for normal active site conformation.</text>
</comment>
<keyword evidence="4" id="KW-1185">Reference proteome</keyword>
<dbReference type="GO" id="GO:0042500">
    <property type="term" value="F:aspartic endopeptidase activity, intramembrane cleaving"/>
    <property type="evidence" value="ECO:0007669"/>
    <property type="project" value="InterPro"/>
</dbReference>
<keyword evidence="1" id="KW-1133">Transmembrane helix</keyword>
<dbReference type="OrthoDB" id="20287at2759"/>
<protein>
    <recommendedName>
        <fullName evidence="1">Presenilin</fullName>
        <ecNumber evidence="1">3.4.23.-</ecNumber>
    </recommendedName>
</protein>
<keyword evidence="1" id="KW-0256">Endoplasmic reticulum</keyword>
<evidence type="ECO:0000313" key="4">
    <source>
        <dbReference type="Proteomes" id="UP000821853"/>
    </source>
</evidence>
<proteinExistence type="inferred from homology"/>
<keyword evidence="1" id="KW-0914">Notch signaling pathway</keyword>
<dbReference type="EC" id="3.4.23.-" evidence="1"/>
<feature type="compositionally biased region" description="Polar residues" evidence="2">
    <location>
        <begin position="110"/>
        <end position="122"/>
    </location>
</feature>
<dbReference type="GO" id="GO:0016485">
    <property type="term" value="P:protein processing"/>
    <property type="evidence" value="ECO:0007669"/>
    <property type="project" value="InterPro"/>
</dbReference>
<feature type="region of interest" description="Disordered" evidence="2">
    <location>
        <begin position="103"/>
        <end position="122"/>
    </location>
</feature>
<dbReference type="VEuPathDB" id="VectorBase:HLOH_055191"/>
<comment type="subunit">
    <text evidence="1">Homodimer.</text>
</comment>
<evidence type="ECO:0000313" key="3">
    <source>
        <dbReference type="EMBL" id="KAH9382008.1"/>
    </source>
</evidence>
<gene>
    <name evidence="3" type="ORF">HPB48_010462</name>
</gene>
<name>A0A9J6H4L7_HAELO</name>
<evidence type="ECO:0000256" key="2">
    <source>
        <dbReference type="SAM" id="MobiDB-lite"/>
    </source>
</evidence>
<dbReference type="InterPro" id="IPR001108">
    <property type="entry name" value="Peptidase_A22A"/>
</dbReference>
<dbReference type="Proteomes" id="UP000821853">
    <property type="component" value="Chromosome 9"/>
</dbReference>
<organism evidence="3 4">
    <name type="scientific">Haemaphysalis longicornis</name>
    <name type="common">Bush tick</name>
    <dbReference type="NCBI Taxonomy" id="44386"/>
    <lineage>
        <taxon>Eukaryota</taxon>
        <taxon>Metazoa</taxon>
        <taxon>Ecdysozoa</taxon>
        <taxon>Arthropoda</taxon>
        <taxon>Chelicerata</taxon>
        <taxon>Arachnida</taxon>
        <taxon>Acari</taxon>
        <taxon>Parasitiformes</taxon>
        <taxon>Ixodida</taxon>
        <taxon>Ixodoidea</taxon>
        <taxon>Ixodidae</taxon>
        <taxon>Haemaphysalinae</taxon>
        <taxon>Haemaphysalis</taxon>
    </lineage>
</organism>
<dbReference type="PANTHER" id="PTHR10202:SF13">
    <property type="entry name" value="PRESENILIN HOMOLOG"/>
    <property type="match status" value="1"/>
</dbReference>
<dbReference type="GO" id="GO:0000139">
    <property type="term" value="C:Golgi membrane"/>
    <property type="evidence" value="ECO:0007669"/>
    <property type="project" value="UniProtKB-SubCell"/>
</dbReference>
<sequence length="122" mass="13384">MMQQGYLVYMSVLMALVLEESLPEWTSWVLLVLISIWDVFAVLCVVGPLRMLLETAKERNEPLFPALVFSTSSAWCYDIGERSASLTLVRDISSTVIANPDGHNPGKAAVTQSSLPTSTVHA</sequence>
<evidence type="ECO:0000256" key="1">
    <source>
        <dbReference type="RuleBase" id="RU361148"/>
    </source>
</evidence>
<dbReference type="GO" id="GO:0007219">
    <property type="term" value="P:Notch signaling pathway"/>
    <property type="evidence" value="ECO:0007669"/>
    <property type="project" value="UniProtKB-KW"/>
</dbReference>
<comment type="function">
    <text evidence="1">Probable subunit of the gamma-secretase complex, an endoprotease complex that catalyzes the intramembrane cleavage of integral membrane proteins such as Notch receptors.</text>
</comment>
<dbReference type="GO" id="GO:0006509">
    <property type="term" value="P:membrane protein ectodomain proteolysis"/>
    <property type="evidence" value="ECO:0007669"/>
    <property type="project" value="TreeGrafter"/>
</dbReference>